<proteinExistence type="predicted"/>
<feature type="region of interest" description="Disordered" evidence="1">
    <location>
        <begin position="1"/>
        <end position="34"/>
    </location>
</feature>
<gene>
    <name evidence="2" type="ORF">LR48_Vigan10g216600</name>
</gene>
<evidence type="ECO:0000313" key="2">
    <source>
        <dbReference type="EMBL" id="KOM56274.1"/>
    </source>
</evidence>
<feature type="compositionally biased region" description="Basic and acidic residues" evidence="1">
    <location>
        <begin position="273"/>
        <end position="287"/>
    </location>
</feature>
<accession>A0A0L9VNE4</accession>
<evidence type="ECO:0000256" key="1">
    <source>
        <dbReference type="SAM" id="MobiDB-lite"/>
    </source>
</evidence>
<reference evidence="3" key="1">
    <citation type="journal article" date="2015" name="Proc. Natl. Acad. Sci. U.S.A.">
        <title>Genome sequencing of adzuki bean (Vigna angularis) provides insight into high starch and low fat accumulation and domestication.</title>
        <authorList>
            <person name="Yang K."/>
            <person name="Tian Z."/>
            <person name="Chen C."/>
            <person name="Luo L."/>
            <person name="Zhao B."/>
            <person name="Wang Z."/>
            <person name="Yu L."/>
            <person name="Li Y."/>
            <person name="Sun Y."/>
            <person name="Li W."/>
            <person name="Chen Y."/>
            <person name="Li Y."/>
            <person name="Zhang Y."/>
            <person name="Ai D."/>
            <person name="Zhao J."/>
            <person name="Shang C."/>
            <person name="Ma Y."/>
            <person name="Wu B."/>
            <person name="Wang M."/>
            <person name="Gao L."/>
            <person name="Sun D."/>
            <person name="Zhang P."/>
            <person name="Guo F."/>
            <person name="Wang W."/>
            <person name="Li Y."/>
            <person name="Wang J."/>
            <person name="Varshney R.K."/>
            <person name="Wang J."/>
            <person name="Ling H.Q."/>
            <person name="Wan P."/>
        </authorList>
    </citation>
    <scope>NUCLEOTIDE SEQUENCE</scope>
    <source>
        <strain evidence="3">cv. Jingnong 6</strain>
    </source>
</reference>
<dbReference type="Gramene" id="KOM56274">
    <property type="protein sequence ID" value="KOM56274"/>
    <property type="gene ID" value="LR48_Vigan10g216600"/>
</dbReference>
<evidence type="ECO:0000313" key="3">
    <source>
        <dbReference type="Proteomes" id="UP000053144"/>
    </source>
</evidence>
<feature type="compositionally biased region" description="Low complexity" evidence="1">
    <location>
        <begin position="208"/>
        <end position="221"/>
    </location>
</feature>
<name>A0A0L9VNE4_PHAAN</name>
<protein>
    <submittedName>
        <fullName evidence="2">Uncharacterized protein</fullName>
    </submittedName>
</protein>
<feature type="compositionally biased region" description="Basic and acidic residues" evidence="1">
    <location>
        <begin position="11"/>
        <end position="34"/>
    </location>
</feature>
<dbReference type="AlphaFoldDB" id="A0A0L9VNE4"/>
<organism evidence="2 3">
    <name type="scientific">Phaseolus angularis</name>
    <name type="common">Azuki bean</name>
    <name type="synonym">Vigna angularis</name>
    <dbReference type="NCBI Taxonomy" id="3914"/>
    <lineage>
        <taxon>Eukaryota</taxon>
        <taxon>Viridiplantae</taxon>
        <taxon>Streptophyta</taxon>
        <taxon>Embryophyta</taxon>
        <taxon>Tracheophyta</taxon>
        <taxon>Spermatophyta</taxon>
        <taxon>Magnoliopsida</taxon>
        <taxon>eudicotyledons</taxon>
        <taxon>Gunneridae</taxon>
        <taxon>Pentapetalae</taxon>
        <taxon>rosids</taxon>
        <taxon>fabids</taxon>
        <taxon>Fabales</taxon>
        <taxon>Fabaceae</taxon>
        <taxon>Papilionoideae</taxon>
        <taxon>50 kb inversion clade</taxon>
        <taxon>NPAAA clade</taxon>
        <taxon>indigoferoid/millettioid clade</taxon>
        <taxon>Phaseoleae</taxon>
        <taxon>Vigna</taxon>
    </lineage>
</organism>
<dbReference type="Proteomes" id="UP000053144">
    <property type="component" value="Chromosome 10"/>
</dbReference>
<feature type="region of interest" description="Disordered" evidence="1">
    <location>
        <begin position="208"/>
        <end position="238"/>
    </location>
</feature>
<dbReference type="EMBL" id="CM003380">
    <property type="protein sequence ID" value="KOM56274.1"/>
    <property type="molecule type" value="Genomic_DNA"/>
</dbReference>
<sequence length="415" mass="45686">MDVGQKTGRRYKGEEATGKQSGEEKRRRRNLERDWLEEASTDVSLQIQQKLNFRGPSLDEPSSRHFTFNVCPLPPLSLHRELLNQTTIICNQATESTSYLLCNRETPSAVAATTALNSLPISSTSEGIVTPSTPSRHPNTTASLIVTGAPSPFQIRELVAFRSHTSAIRESSAPPVSSPRLPLAVTSASEPPQLCTVTSTVGLHCCSNPSSSLNRRTSSSSPSPPLAGISFSSQTTKSPPATTFTVLACNKQGSYVPLISKIQASFLMERGSHLKEATRRSSKEKPTTRPWQEEEAIQQANSPQLQHVGSVPAAENELPVQQQLTVGRINEDSSSIQSSHCKHPSMLKASLGFFSSHHQQVIFLWKRGTTICESSRKEEEESGVDGLPILTRKGVHGRRLLMREWLIKRRQHQIR</sequence>
<feature type="region of interest" description="Disordered" evidence="1">
    <location>
        <begin position="273"/>
        <end position="304"/>
    </location>
</feature>